<keyword evidence="1" id="KW-0732">Signal</keyword>
<dbReference type="PANTHER" id="PTHR33376:SF15">
    <property type="entry name" value="BLL6794 PROTEIN"/>
    <property type="match status" value="1"/>
</dbReference>
<dbReference type="InterPro" id="IPR018389">
    <property type="entry name" value="DctP_fam"/>
</dbReference>
<feature type="non-terminal residue" evidence="2">
    <location>
        <position position="204"/>
    </location>
</feature>
<name>A0A382GXG6_9ZZZZ</name>
<dbReference type="GO" id="GO:0055085">
    <property type="term" value="P:transmembrane transport"/>
    <property type="evidence" value="ECO:0007669"/>
    <property type="project" value="InterPro"/>
</dbReference>
<dbReference type="EMBL" id="UINC01057809">
    <property type="protein sequence ID" value="SVB79377.1"/>
    <property type="molecule type" value="Genomic_DNA"/>
</dbReference>
<sequence>MKNRTAFFMLAAVSVFLAIPLNADEIRLKFHHMLPPVAPGHFAMSAPWAEKVEQDSGGRIKIDIYPSLHLGGQSPLLIDQVREGVVDFVWTLPGYTPGRFPRIEVFELPFVNSNPVVMNLAIADFIDNHPEKFAEYKVISVFVHAGNLIHSEVPIRTAEEFSGLKLRIPTRVAGWMVEAWGATPIGTPVQKIPEMLSKGIVNGT</sequence>
<evidence type="ECO:0008006" key="3">
    <source>
        <dbReference type="Google" id="ProtNLM"/>
    </source>
</evidence>
<reference evidence="2" key="1">
    <citation type="submission" date="2018-05" db="EMBL/GenBank/DDBJ databases">
        <authorList>
            <person name="Lanie J.A."/>
            <person name="Ng W.-L."/>
            <person name="Kazmierczak K.M."/>
            <person name="Andrzejewski T.M."/>
            <person name="Davidsen T.M."/>
            <person name="Wayne K.J."/>
            <person name="Tettelin H."/>
            <person name="Glass J.I."/>
            <person name="Rusch D."/>
            <person name="Podicherti R."/>
            <person name="Tsui H.-C.T."/>
            <person name="Winkler M.E."/>
        </authorList>
    </citation>
    <scope>NUCLEOTIDE SEQUENCE</scope>
</reference>
<dbReference type="PANTHER" id="PTHR33376">
    <property type="match status" value="1"/>
</dbReference>
<dbReference type="Gene3D" id="3.40.190.170">
    <property type="entry name" value="Bacterial extracellular solute-binding protein, family 7"/>
    <property type="match status" value="1"/>
</dbReference>
<dbReference type="InterPro" id="IPR038404">
    <property type="entry name" value="TRAP_DctP_sf"/>
</dbReference>
<dbReference type="Pfam" id="PF03480">
    <property type="entry name" value="DctP"/>
    <property type="match status" value="1"/>
</dbReference>
<organism evidence="2">
    <name type="scientific">marine metagenome</name>
    <dbReference type="NCBI Taxonomy" id="408172"/>
    <lineage>
        <taxon>unclassified sequences</taxon>
        <taxon>metagenomes</taxon>
        <taxon>ecological metagenomes</taxon>
    </lineage>
</organism>
<dbReference type="AlphaFoldDB" id="A0A382GXG6"/>
<evidence type="ECO:0000256" key="1">
    <source>
        <dbReference type="ARBA" id="ARBA00022729"/>
    </source>
</evidence>
<gene>
    <name evidence="2" type="ORF">METZ01_LOCUS232231</name>
</gene>
<accession>A0A382GXG6</accession>
<evidence type="ECO:0000313" key="2">
    <source>
        <dbReference type="EMBL" id="SVB79377.1"/>
    </source>
</evidence>
<proteinExistence type="predicted"/>
<protein>
    <recommendedName>
        <fullName evidence="3">C4-dicarboxylate ABC transporter substrate-binding protein</fullName>
    </recommendedName>
</protein>